<dbReference type="InterPro" id="IPR020542">
    <property type="entry name" value="Asp_carbamoyltrfase_reg_C"/>
</dbReference>
<dbReference type="InterPro" id="IPR020545">
    <property type="entry name" value="Asp_carbamoyltransf_reg_N"/>
</dbReference>
<dbReference type="Proteomes" id="UP000516160">
    <property type="component" value="Chromosome"/>
</dbReference>
<keyword evidence="6" id="KW-0808">Transferase</keyword>
<dbReference type="Pfam" id="PF02748">
    <property type="entry name" value="PyrI_C"/>
    <property type="match status" value="1"/>
</dbReference>
<dbReference type="InterPro" id="IPR036793">
    <property type="entry name" value="Asp_carbatrfase_reg_N_sf"/>
</dbReference>
<proteinExistence type="predicted"/>
<dbReference type="PANTHER" id="PTHR35805">
    <property type="entry name" value="ASPARTATE CARBAMOYLTRANSFERASE REGULATORY CHAIN"/>
    <property type="match status" value="1"/>
</dbReference>
<dbReference type="SUPFAM" id="SSF57825">
    <property type="entry name" value="Aspartate carbamoyltransferase, Regulatory-chain, C-terminal domain"/>
    <property type="match status" value="1"/>
</dbReference>
<evidence type="ECO:0000256" key="2">
    <source>
        <dbReference type="ARBA" id="ARBA00022833"/>
    </source>
</evidence>
<protein>
    <submittedName>
        <fullName evidence="6">Aspartate carbamoyltransferase regulatory subunit</fullName>
    </submittedName>
</protein>
<dbReference type="GO" id="GO:0046872">
    <property type="term" value="F:metal ion binding"/>
    <property type="evidence" value="ECO:0007669"/>
    <property type="project" value="UniProtKB-KW"/>
</dbReference>
<dbReference type="Gene3D" id="3.30.70.140">
    <property type="entry name" value="Aspartate carbamoyltransferase regulatory subunit, N-terminal domain"/>
    <property type="match status" value="1"/>
</dbReference>
<dbReference type="EMBL" id="CP058559">
    <property type="protein sequence ID" value="QNO16264.1"/>
    <property type="molecule type" value="Genomic_DNA"/>
</dbReference>
<dbReference type="GO" id="GO:0016740">
    <property type="term" value="F:transferase activity"/>
    <property type="evidence" value="ECO:0007669"/>
    <property type="project" value="UniProtKB-KW"/>
</dbReference>
<dbReference type="Gene3D" id="2.30.30.20">
    <property type="entry name" value="Aspartate carbamoyltransferase regulatory subunit, C-terminal domain"/>
    <property type="match status" value="1"/>
</dbReference>
<dbReference type="RefSeq" id="WP_213166656.1">
    <property type="nucleotide sequence ID" value="NZ_CP058559.1"/>
</dbReference>
<evidence type="ECO:0000313" key="7">
    <source>
        <dbReference type="Proteomes" id="UP000516160"/>
    </source>
</evidence>
<dbReference type="InterPro" id="IPR002801">
    <property type="entry name" value="Asp_carbamoylTrfase_reg"/>
</dbReference>
<dbReference type="GO" id="GO:0006207">
    <property type="term" value="P:'de novo' pyrimidine nucleobase biosynthetic process"/>
    <property type="evidence" value="ECO:0007669"/>
    <property type="project" value="InterPro"/>
</dbReference>
<organism evidence="6 7">
    <name type="scientific">Alkalicella caledoniensis</name>
    <dbReference type="NCBI Taxonomy" id="2731377"/>
    <lineage>
        <taxon>Bacteria</taxon>
        <taxon>Bacillati</taxon>
        <taxon>Bacillota</taxon>
        <taxon>Clostridia</taxon>
        <taxon>Eubacteriales</taxon>
        <taxon>Proteinivoracaceae</taxon>
        <taxon>Alkalicella</taxon>
    </lineage>
</organism>
<dbReference type="KEGG" id="acae:HYG86_16545"/>
<dbReference type="InterPro" id="IPR036792">
    <property type="entry name" value="Asp_carbatrfase_reg_C_sf"/>
</dbReference>
<keyword evidence="2" id="KW-0862">Zinc</keyword>
<feature type="domain" description="Aspartate carbamoyltransferase regulatory subunit C-terminal" evidence="5">
    <location>
        <begin position="93"/>
        <end position="139"/>
    </location>
</feature>
<feature type="domain" description="Aspartate carbamoyltransferase regulatory subunit N-terminal" evidence="4">
    <location>
        <begin position="3"/>
        <end position="87"/>
    </location>
</feature>
<evidence type="ECO:0000256" key="3">
    <source>
        <dbReference type="ARBA" id="ARBA00022975"/>
    </source>
</evidence>
<evidence type="ECO:0000256" key="1">
    <source>
        <dbReference type="ARBA" id="ARBA00022723"/>
    </source>
</evidence>
<dbReference type="AlphaFoldDB" id="A0A7G9WC52"/>
<dbReference type="Pfam" id="PF01948">
    <property type="entry name" value="PyrI"/>
    <property type="match status" value="1"/>
</dbReference>
<dbReference type="GO" id="GO:0006221">
    <property type="term" value="P:pyrimidine nucleotide biosynthetic process"/>
    <property type="evidence" value="ECO:0007669"/>
    <property type="project" value="UniProtKB-KW"/>
</dbReference>
<name>A0A7G9WC52_ALKCA</name>
<dbReference type="SUPFAM" id="SSF54893">
    <property type="entry name" value="Aspartate carbamoyltransferase, Regulatory-chain, N-terminal domain"/>
    <property type="match status" value="1"/>
</dbReference>
<gene>
    <name evidence="6" type="ORF">HYG86_16545</name>
</gene>
<accession>A0A7G9WC52</accession>
<reference evidence="6 7" key="1">
    <citation type="submission" date="2020-07" db="EMBL/GenBank/DDBJ databases">
        <title>Alkalicella. sp. LB2 genome.</title>
        <authorList>
            <person name="Postec A."/>
            <person name="Quemeneur M."/>
        </authorList>
    </citation>
    <scope>NUCLEOTIDE SEQUENCE [LARGE SCALE GENOMIC DNA]</scope>
    <source>
        <strain evidence="6 7">LB2</strain>
    </source>
</reference>
<sequence length="141" mass="16244">MLKIKNGIVIDHISLGKGIRIYEKLDLDNMDQPVILMKNIEGRNSKRKDVIKIENLFEIPLELFGILDNSITVNYIKDEKVIKKVAMTLPNYVKGIINCKNPRCISFETEFVTPEFKLNSSVDGYSCNYCEETTRLDQIEL</sequence>
<keyword evidence="1" id="KW-0479">Metal-binding</keyword>
<dbReference type="PANTHER" id="PTHR35805:SF1">
    <property type="entry name" value="ASPARTATE CARBAMOYLTRANSFERASE REGULATORY CHAIN"/>
    <property type="match status" value="1"/>
</dbReference>
<evidence type="ECO:0000313" key="6">
    <source>
        <dbReference type="EMBL" id="QNO16264.1"/>
    </source>
</evidence>
<keyword evidence="7" id="KW-1185">Reference proteome</keyword>
<dbReference type="GO" id="GO:0009347">
    <property type="term" value="C:aspartate carbamoyltransferase complex"/>
    <property type="evidence" value="ECO:0007669"/>
    <property type="project" value="InterPro"/>
</dbReference>
<evidence type="ECO:0000259" key="4">
    <source>
        <dbReference type="Pfam" id="PF01948"/>
    </source>
</evidence>
<evidence type="ECO:0000259" key="5">
    <source>
        <dbReference type="Pfam" id="PF02748"/>
    </source>
</evidence>
<keyword evidence="3" id="KW-0665">Pyrimidine biosynthesis</keyword>